<keyword evidence="1" id="KW-1185">Reference proteome</keyword>
<proteinExistence type="predicted"/>
<dbReference type="AlphaFoldDB" id="A0A914ZVK3"/>
<dbReference type="WBParaSite" id="PgB25_g004_t01">
    <property type="protein sequence ID" value="PgB25_g004_t01"/>
    <property type="gene ID" value="PgB25_g004"/>
</dbReference>
<organism evidence="1 2">
    <name type="scientific">Parascaris univalens</name>
    <name type="common">Nematode worm</name>
    <dbReference type="NCBI Taxonomy" id="6257"/>
    <lineage>
        <taxon>Eukaryota</taxon>
        <taxon>Metazoa</taxon>
        <taxon>Ecdysozoa</taxon>
        <taxon>Nematoda</taxon>
        <taxon>Chromadorea</taxon>
        <taxon>Rhabditida</taxon>
        <taxon>Spirurina</taxon>
        <taxon>Ascaridomorpha</taxon>
        <taxon>Ascaridoidea</taxon>
        <taxon>Ascarididae</taxon>
        <taxon>Parascaris</taxon>
    </lineage>
</organism>
<reference evidence="2" key="1">
    <citation type="submission" date="2022-11" db="UniProtKB">
        <authorList>
            <consortium name="WormBaseParasite"/>
        </authorList>
    </citation>
    <scope>IDENTIFICATION</scope>
</reference>
<evidence type="ECO:0000313" key="2">
    <source>
        <dbReference type="WBParaSite" id="PgB25_g004_t01"/>
    </source>
</evidence>
<name>A0A914ZVK3_PARUN</name>
<protein>
    <submittedName>
        <fullName evidence="2">Uncharacterized protein</fullName>
    </submittedName>
</protein>
<dbReference type="Proteomes" id="UP000887569">
    <property type="component" value="Unplaced"/>
</dbReference>
<evidence type="ECO:0000313" key="1">
    <source>
        <dbReference type="Proteomes" id="UP000887569"/>
    </source>
</evidence>
<sequence length="84" mass="9195">MEVKQKYAQRHISMAATSSAELKYQGTPKRCSAVLVSLTSTTCELETGKETDTDKQKSICKGAMAHSRKANLQKRTGWTATSAK</sequence>
<accession>A0A914ZVK3</accession>